<dbReference type="RefSeq" id="WP_206969594.1">
    <property type="nucleotide sequence ID" value="NZ_BAAAJJ010000002.1"/>
</dbReference>
<keyword evidence="2" id="KW-1185">Reference proteome</keyword>
<comment type="caution">
    <text evidence="1">The sequence shown here is derived from an EMBL/GenBank/DDBJ whole genome shotgun (WGS) entry which is preliminary data.</text>
</comment>
<accession>A0A939FG01</accession>
<gene>
    <name evidence="1" type="ORF">J0695_38975</name>
</gene>
<sequence>MSILALLVIFAVAVAAGFAVLLLEQFRHDRRSRTAFCMTCGQYHPRHSAHR</sequence>
<dbReference type="AlphaFoldDB" id="A0A939FG01"/>
<evidence type="ECO:0000313" key="1">
    <source>
        <dbReference type="EMBL" id="MBO0517694.1"/>
    </source>
</evidence>
<proteinExistence type="predicted"/>
<protein>
    <submittedName>
        <fullName evidence="1">Uncharacterized protein</fullName>
    </submittedName>
</protein>
<reference evidence="1" key="1">
    <citation type="submission" date="2021-03" db="EMBL/GenBank/DDBJ databases">
        <title>Streptomyces poriferae sp. nov., a novel marine sponge-derived Actinobacteria species with anti-MRSA activity.</title>
        <authorList>
            <person name="Sandoval-Powers M."/>
            <person name="Kralova S."/>
            <person name="Nguyen G.-S."/>
            <person name="Fawwal D."/>
            <person name="Degnes K."/>
            <person name="Klinkenberg G."/>
            <person name="Sletta H."/>
            <person name="Wentzel A."/>
            <person name="Liles M.R."/>
        </authorList>
    </citation>
    <scope>NUCLEOTIDE SEQUENCE</scope>
    <source>
        <strain evidence="1">DSM 41794</strain>
    </source>
</reference>
<dbReference type="Proteomes" id="UP000664167">
    <property type="component" value="Unassembled WGS sequence"/>
</dbReference>
<name>A0A939FG01_9ACTN</name>
<organism evidence="1 2">
    <name type="scientific">Streptomyces beijiangensis</name>
    <dbReference type="NCBI Taxonomy" id="163361"/>
    <lineage>
        <taxon>Bacteria</taxon>
        <taxon>Bacillati</taxon>
        <taxon>Actinomycetota</taxon>
        <taxon>Actinomycetes</taxon>
        <taxon>Kitasatosporales</taxon>
        <taxon>Streptomycetaceae</taxon>
        <taxon>Streptomyces</taxon>
    </lineage>
</organism>
<evidence type="ECO:0000313" key="2">
    <source>
        <dbReference type="Proteomes" id="UP000664167"/>
    </source>
</evidence>
<dbReference type="EMBL" id="JAFLRJ010000772">
    <property type="protein sequence ID" value="MBO0517694.1"/>
    <property type="molecule type" value="Genomic_DNA"/>
</dbReference>